<feature type="region of interest" description="Disordered" evidence="1">
    <location>
        <begin position="43"/>
        <end position="63"/>
    </location>
</feature>
<accession>A0A6A4Q1W0</accession>
<sequence length="63" mass="6864">MVAINISVFEDYICCIGILDSVECSVSYHSPCVARSMQQRVGSRKVSVLNGPPKEKHGIPAKD</sequence>
<dbReference type="AlphaFoldDB" id="A0A6A4Q1W0"/>
<gene>
    <name evidence="2" type="ORF">Lalb_Chr09g0332201</name>
</gene>
<comment type="caution">
    <text evidence="2">The sequence shown here is derived from an EMBL/GenBank/DDBJ whole genome shotgun (WGS) entry which is preliminary data.</text>
</comment>
<proteinExistence type="predicted"/>
<reference evidence="3" key="1">
    <citation type="journal article" date="2020" name="Nat. Commun.">
        <title>Genome sequence of the cluster root forming white lupin.</title>
        <authorList>
            <person name="Hufnagel B."/>
            <person name="Marques A."/>
            <person name="Soriano A."/>
            <person name="Marques L."/>
            <person name="Divol F."/>
            <person name="Doumas P."/>
            <person name="Sallet E."/>
            <person name="Mancinotti D."/>
            <person name="Carrere S."/>
            <person name="Marande W."/>
            <person name="Arribat S."/>
            <person name="Keller J."/>
            <person name="Huneau C."/>
            <person name="Blein T."/>
            <person name="Aime D."/>
            <person name="Laguerre M."/>
            <person name="Taylor J."/>
            <person name="Schubert V."/>
            <person name="Nelson M."/>
            <person name="Geu-Flores F."/>
            <person name="Crespi M."/>
            <person name="Gallardo-Guerrero K."/>
            <person name="Delaux P.-M."/>
            <person name="Salse J."/>
            <person name="Berges H."/>
            <person name="Guyot R."/>
            <person name="Gouzy J."/>
            <person name="Peret B."/>
        </authorList>
    </citation>
    <scope>NUCLEOTIDE SEQUENCE [LARGE SCALE GENOMIC DNA]</scope>
    <source>
        <strain evidence="3">cv. Amiga</strain>
    </source>
</reference>
<evidence type="ECO:0000313" key="3">
    <source>
        <dbReference type="Proteomes" id="UP000447434"/>
    </source>
</evidence>
<name>A0A6A4Q1W0_LUPAL</name>
<evidence type="ECO:0000313" key="2">
    <source>
        <dbReference type="EMBL" id="KAE9607643.1"/>
    </source>
</evidence>
<keyword evidence="3" id="KW-1185">Reference proteome</keyword>
<dbReference type="Proteomes" id="UP000447434">
    <property type="component" value="Chromosome 9"/>
</dbReference>
<dbReference type="EMBL" id="WOCE01000009">
    <property type="protein sequence ID" value="KAE9607643.1"/>
    <property type="molecule type" value="Genomic_DNA"/>
</dbReference>
<protein>
    <submittedName>
        <fullName evidence="2">Uncharacterized protein</fullName>
    </submittedName>
</protein>
<organism evidence="2 3">
    <name type="scientific">Lupinus albus</name>
    <name type="common">White lupine</name>
    <name type="synonym">Lupinus termis</name>
    <dbReference type="NCBI Taxonomy" id="3870"/>
    <lineage>
        <taxon>Eukaryota</taxon>
        <taxon>Viridiplantae</taxon>
        <taxon>Streptophyta</taxon>
        <taxon>Embryophyta</taxon>
        <taxon>Tracheophyta</taxon>
        <taxon>Spermatophyta</taxon>
        <taxon>Magnoliopsida</taxon>
        <taxon>eudicotyledons</taxon>
        <taxon>Gunneridae</taxon>
        <taxon>Pentapetalae</taxon>
        <taxon>rosids</taxon>
        <taxon>fabids</taxon>
        <taxon>Fabales</taxon>
        <taxon>Fabaceae</taxon>
        <taxon>Papilionoideae</taxon>
        <taxon>50 kb inversion clade</taxon>
        <taxon>genistoids sensu lato</taxon>
        <taxon>core genistoids</taxon>
        <taxon>Genisteae</taxon>
        <taxon>Lupinus</taxon>
    </lineage>
</organism>
<evidence type="ECO:0000256" key="1">
    <source>
        <dbReference type="SAM" id="MobiDB-lite"/>
    </source>
</evidence>
<feature type="compositionally biased region" description="Basic and acidic residues" evidence="1">
    <location>
        <begin position="53"/>
        <end position="63"/>
    </location>
</feature>